<comment type="caution">
    <text evidence="2">The sequence shown here is derived from an EMBL/GenBank/DDBJ whole genome shotgun (WGS) entry which is preliminary data.</text>
</comment>
<reference evidence="2" key="1">
    <citation type="journal article" date="2021" name="bioRxiv">
        <title>Whole Genome Assembly and Annotation of Northern Wild Rice, Zizania palustris L., Supports a Whole Genome Duplication in the Zizania Genus.</title>
        <authorList>
            <person name="Haas M."/>
            <person name="Kono T."/>
            <person name="Macchietto M."/>
            <person name="Millas R."/>
            <person name="McGilp L."/>
            <person name="Shao M."/>
            <person name="Duquette J."/>
            <person name="Hirsch C.N."/>
            <person name="Kimball J."/>
        </authorList>
    </citation>
    <scope>NUCLEOTIDE SEQUENCE</scope>
    <source>
        <tissue evidence="2">Fresh leaf tissue</tissue>
    </source>
</reference>
<protein>
    <submittedName>
        <fullName evidence="2">Uncharacterized protein</fullName>
    </submittedName>
</protein>
<name>A0A8J5SXS9_ZIZPA</name>
<keyword evidence="3" id="KW-1185">Reference proteome</keyword>
<evidence type="ECO:0000313" key="3">
    <source>
        <dbReference type="Proteomes" id="UP000729402"/>
    </source>
</evidence>
<reference evidence="2" key="2">
    <citation type="submission" date="2021-02" db="EMBL/GenBank/DDBJ databases">
        <authorList>
            <person name="Kimball J.A."/>
            <person name="Haas M.W."/>
            <person name="Macchietto M."/>
            <person name="Kono T."/>
            <person name="Duquette J."/>
            <person name="Shao M."/>
        </authorList>
    </citation>
    <scope>NUCLEOTIDE SEQUENCE</scope>
    <source>
        <tissue evidence="2">Fresh leaf tissue</tissue>
    </source>
</reference>
<accession>A0A8J5SXS9</accession>
<gene>
    <name evidence="2" type="ORF">GUJ93_ZPchr0014g47516</name>
</gene>
<dbReference type="OrthoDB" id="718719at2759"/>
<dbReference type="AlphaFoldDB" id="A0A8J5SXS9"/>
<dbReference type="Proteomes" id="UP000729402">
    <property type="component" value="Unassembled WGS sequence"/>
</dbReference>
<feature type="region of interest" description="Disordered" evidence="1">
    <location>
        <begin position="62"/>
        <end position="114"/>
    </location>
</feature>
<dbReference type="EMBL" id="JAAALK010000086">
    <property type="protein sequence ID" value="KAG8082931.1"/>
    <property type="molecule type" value="Genomic_DNA"/>
</dbReference>
<evidence type="ECO:0000313" key="2">
    <source>
        <dbReference type="EMBL" id="KAG8082931.1"/>
    </source>
</evidence>
<evidence type="ECO:0000256" key="1">
    <source>
        <dbReference type="SAM" id="MobiDB-lite"/>
    </source>
</evidence>
<organism evidence="2 3">
    <name type="scientific">Zizania palustris</name>
    <name type="common">Northern wild rice</name>
    <dbReference type="NCBI Taxonomy" id="103762"/>
    <lineage>
        <taxon>Eukaryota</taxon>
        <taxon>Viridiplantae</taxon>
        <taxon>Streptophyta</taxon>
        <taxon>Embryophyta</taxon>
        <taxon>Tracheophyta</taxon>
        <taxon>Spermatophyta</taxon>
        <taxon>Magnoliopsida</taxon>
        <taxon>Liliopsida</taxon>
        <taxon>Poales</taxon>
        <taxon>Poaceae</taxon>
        <taxon>BOP clade</taxon>
        <taxon>Oryzoideae</taxon>
        <taxon>Oryzeae</taxon>
        <taxon>Zizaniinae</taxon>
        <taxon>Zizania</taxon>
    </lineage>
</organism>
<sequence>MKDLRHGCEKFARGRSGLCAAHGTLAAKQQERGVANSGGSMIPAGLFSGIVTVTVAASSMTNEYSSSGISTASDCDSTVRSQTAMIPPQLLVPPLATTSGRSSRRRREEERGGR</sequence>
<proteinExistence type="predicted"/>
<feature type="compositionally biased region" description="Polar residues" evidence="1">
    <location>
        <begin position="62"/>
        <end position="84"/>
    </location>
</feature>